<feature type="region of interest" description="Disordered" evidence="1">
    <location>
        <begin position="263"/>
        <end position="282"/>
    </location>
</feature>
<dbReference type="AlphaFoldDB" id="A0A0D3JNH5"/>
<dbReference type="RefSeq" id="XP_005777489.1">
    <property type="nucleotide sequence ID" value="XM_005777432.1"/>
</dbReference>
<dbReference type="PaxDb" id="2903-EOD25060"/>
<keyword evidence="3" id="KW-1185">Reference proteome</keyword>
<reference evidence="3" key="1">
    <citation type="journal article" date="2013" name="Nature">
        <title>Pan genome of the phytoplankton Emiliania underpins its global distribution.</title>
        <authorList>
            <person name="Read B.A."/>
            <person name="Kegel J."/>
            <person name="Klute M.J."/>
            <person name="Kuo A."/>
            <person name="Lefebvre S.C."/>
            <person name="Maumus F."/>
            <person name="Mayer C."/>
            <person name="Miller J."/>
            <person name="Monier A."/>
            <person name="Salamov A."/>
            <person name="Young J."/>
            <person name="Aguilar M."/>
            <person name="Claverie J.M."/>
            <person name="Frickenhaus S."/>
            <person name="Gonzalez K."/>
            <person name="Herman E.K."/>
            <person name="Lin Y.C."/>
            <person name="Napier J."/>
            <person name="Ogata H."/>
            <person name="Sarno A.F."/>
            <person name="Shmutz J."/>
            <person name="Schroeder D."/>
            <person name="de Vargas C."/>
            <person name="Verret F."/>
            <person name="von Dassow P."/>
            <person name="Valentin K."/>
            <person name="Van de Peer Y."/>
            <person name="Wheeler G."/>
            <person name="Dacks J.B."/>
            <person name="Delwiche C.F."/>
            <person name="Dyhrman S.T."/>
            <person name="Glockner G."/>
            <person name="John U."/>
            <person name="Richards T."/>
            <person name="Worden A.Z."/>
            <person name="Zhang X."/>
            <person name="Grigoriev I.V."/>
            <person name="Allen A.E."/>
            <person name="Bidle K."/>
            <person name="Borodovsky M."/>
            <person name="Bowler C."/>
            <person name="Brownlee C."/>
            <person name="Cock J.M."/>
            <person name="Elias M."/>
            <person name="Gladyshev V.N."/>
            <person name="Groth M."/>
            <person name="Guda C."/>
            <person name="Hadaegh A."/>
            <person name="Iglesias-Rodriguez M.D."/>
            <person name="Jenkins J."/>
            <person name="Jones B.M."/>
            <person name="Lawson T."/>
            <person name="Leese F."/>
            <person name="Lindquist E."/>
            <person name="Lobanov A."/>
            <person name="Lomsadze A."/>
            <person name="Malik S.B."/>
            <person name="Marsh M.E."/>
            <person name="Mackinder L."/>
            <person name="Mock T."/>
            <person name="Mueller-Roeber B."/>
            <person name="Pagarete A."/>
            <person name="Parker M."/>
            <person name="Probert I."/>
            <person name="Quesneville H."/>
            <person name="Raines C."/>
            <person name="Rensing S.A."/>
            <person name="Riano-Pachon D.M."/>
            <person name="Richier S."/>
            <person name="Rokitta S."/>
            <person name="Shiraiwa Y."/>
            <person name="Soanes D.M."/>
            <person name="van der Giezen M."/>
            <person name="Wahlund T.M."/>
            <person name="Williams B."/>
            <person name="Wilson W."/>
            <person name="Wolfe G."/>
            <person name="Wurch L.L."/>
        </authorList>
    </citation>
    <scope>NUCLEOTIDE SEQUENCE</scope>
</reference>
<accession>A0A0D3JNH5</accession>
<protein>
    <submittedName>
        <fullName evidence="2">Uncharacterized protein</fullName>
    </submittedName>
</protein>
<proteinExistence type="predicted"/>
<evidence type="ECO:0000313" key="2">
    <source>
        <dbReference type="EnsemblProtists" id="EOD25060"/>
    </source>
</evidence>
<reference evidence="2" key="2">
    <citation type="submission" date="2024-10" db="UniProtKB">
        <authorList>
            <consortium name="EnsemblProtists"/>
        </authorList>
    </citation>
    <scope>IDENTIFICATION</scope>
</reference>
<dbReference type="HOGENOM" id="CLU_988443_0_0_1"/>
<dbReference type="EnsemblProtists" id="EOD25060">
    <property type="protein sequence ID" value="EOD25060"/>
    <property type="gene ID" value="EMIHUDRAFT_435245"/>
</dbReference>
<name>A0A0D3JNH5_EMIH1</name>
<organism evidence="2 3">
    <name type="scientific">Emiliania huxleyi (strain CCMP1516)</name>
    <dbReference type="NCBI Taxonomy" id="280463"/>
    <lineage>
        <taxon>Eukaryota</taxon>
        <taxon>Haptista</taxon>
        <taxon>Haptophyta</taxon>
        <taxon>Prymnesiophyceae</taxon>
        <taxon>Isochrysidales</taxon>
        <taxon>Noelaerhabdaceae</taxon>
        <taxon>Emiliania</taxon>
    </lineage>
</organism>
<evidence type="ECO:0000256" key="1">
    <source>
        <dbReference type="SAM" id="MobiDB-lite"/>
    </source>
</evidence>
<dbReference type="KEGG" id="ehx:EMIHUDRAFT_435245"/>
<dbReference type="GeneID" id="17270606"/>
<dbReference type="Proteomes" id="UP000013827">
    <property type="component" value="Unassembled WGS sequence"/>
</dbReference>
<sequence>MEIQVGQAVELMAVENAGLDITGKRGTVTEIQSHGLVSVSIDGGGDVSVWPENLKVVSGPAAAAAAAAAAAGASAQIRVDAVRSHRAAAAAAIPGFAQILAEATATAGGIDAVDGMLAQCKAFEDQSLEMHRGGSSAADCLAWLDAKLLSMQLEPDASAVWQAFNSMVEDRKAPIDVVYLEHPTIPGCFAAVVAKGVSFEAIQQEFKSSLELSVDKVQYHVNGTRHVAFDSAGLELIFAAAAKEGKTSCTLRPFDIAATLKQSGAEGSVRPPFTEASQQPID</sequence>
<evidence type="ECO:0000313" key="3">
    <source>
        <dbReference type="Proteomes" id="UP000013827"/>
    </source>
</evidence>